<dbReference type="InterPro" id="IPR036291">
    <property type="entry name" value="NAD(P)-bd_dom_sf"/>
</dbReference>
<dbReference type="EMBL" id="CP072642">
    <property type="protein sequence ID" value="QUV92940.1"/>
    <property type="molecule type" value="Genomic_DNA"/>
</dbReference>
<feature type="domain" description="NAD-dependent epimerase/dehydratase" evidence="2">
    <location>
        <begin position="5"/>
        <end position="219"/>
    </location>
</feature>
<keyword evidence="4" id="KW-1185">Reference proteome</keyword>
<evidence type="ECO:0000313" key="3">
    <source>
        <dbReference type="EMBL" id="QUV92940.1"/>
    </source>
</evidence>
<accession>A0ABX8AZL6</accession>
<protein>
    <submittedName>
        <fullName evidence="3">NAD(P)-dependent oxidoreductase</fullName>
    </submittedName>
</protein>
<proteinExistence type="inferred from homology"/>
<sequence length="286" mass="31345">MKQTWLVTGGTGYLGVPVAASLGATVAGRRQGLGLFTPALAEALAHHQVIVHLAAHVAKGPEAAADCFEVNSDGTRWLCTQLTEQHVLLLASTKDVYGAHADHYPAVPESCPTTLRGQNAYAWSKWLAEEYARFYASQRGFRLCVLRLSTMFAPPTPGNPGGLVSRFADAIRRGQPLTLRWQGRQVRDVLPVTELVRVLRACAALSDAHDTFNETFNIGGGPDYAYSLVELAQRIGRAWGRTPVLHLTDVEPAPDDQRRYVSDLSKARARLGWKPDFDMDAVLKWA</sequence>
<dbReference type="PANTHER" id="PTHR43000">
    <property type="entry name" value="DTDP-D-GLUCOSE 4,6-DEHYDRATASE-RELATED"/>
    <property type="match status" value="1"/>
</dbReference>
<evidence type="ECO:0000313" key="4">
    <source>
        <dbReference type="Proteomes" id="UP000677668"/>
    </source>
</evidence>
<organism evidence="3 4">
    <name type="scientific">Chloracidobacterium sp. N</name>
    <dbReference type="NCBI Taxonomy" id="2821540"/>
    <lineage>
        <taxon>Bacteria</taxon>
        <taxon>Pseudomonadati</taxon>
        <taxon>Acidobacteriota</taxon>
        <taxon>Terriglobia</taxon>
        <taxon>Terriglobales</taxon>
        <taxon>Acidobacteriaceae</taxon>
        <taxon>Chloracidobacterium</taxon>
        <taxon>Chloracidobacterium aggregatum</taxon>
    </lineage>
</organism>
<reference evidence="3 4" key="1">
    <citation type="submission" date="2021-03" db="EMBL/GenBank/DDBJ databases">
        <title>Genomic and phenotypic characterization of Chloracidobacterium isolates provides evidence for multiple species.</title>
        <authorList>
            <person name="Saini M.K."/>
            <person name="Costas A.M.G."/>
            <person name="Tank M."/>
            <person name="Bryant D.A."/>
        </authorList>
    </citation>
    <scope>NUCLEOTIDE SEQUENCE [LARGE SCALE GENOMIC DNA]</scope>
    <source>
        <strain evidence="3 4">N</strain>
    </source>
</reference>
<dbReference type="InterPro" id="IPR001509">
    <property type="entry name" value="Epimerase_deHydtase"/>
</dbReference>
<dbReference type="Gene3D" id="3.40.50.720">
    <property type="entry name" value="NAD(P)-binding Rossmann-like Domain"/>
    <property type="match status" value="1"/>
</dbReference>
<comment type="similarity">
    <text evidence="1">Belongs to the NAD(P)-dependent epimerase/dehydratase family.</text>
</comment>
<dbReference type="CDD" id="cd08946">
    <property type="entry name" value="SDR_e"/>
    <property type="match status" value="1"/>
</dbReference>
<evidence type="ECO:0000256" key="1">
    <source>
        <dbReference type="ARBA" id="ARBA00007637"/>
    </source>
</evidence>
<name>A0ABX8AZL6_9BACT</name>
<evidence type="ECO:0000259" key="2">
    <source>
        <dbReference type="Pfam" id="PF01370"/>
    </source>
</evidence>
<dbReference type="Proteomes" id="UP000677668">
    <property type="component" value="Chromosome 1"/>
</dbReference>
<dbReference type="RefSeq" id="WP_211421372.1">
    <property type="nucleotide sequence ID" value="NZ_CP072642.1"/>
</dbReference>
<dbReference type="Pfam" id="PF01370">
    <property type="entry name" value="Epimerase"/>
    <property type="match status" value="1"/>
</dbReference>
<dbReference type="SUPFAM" id="SSF51735">
    <property type="entry name" value="NAD(P)-binding Rossmann-fold domains"/>
    <property type="match status" value="1"/>
</dbReference>
<gene>
    <name evidence="3" type="ORF">J8C05_05990</name>
</gene>